<feature type="chain" id="PRO_5046107870" evidence="1">
    <location>
        <begin position="22"/>
        <end position="202"/>
    </location>
</feature>
<accession>A0ABR2TRP3</accession>
<dbReference type="EMBL" id="JBBPBN010000004">
    <property type="protein sequence ID" value="KAK9040135.1"/>
    <property type="molecule type" value="Genomic_DNA"/>
</dbReference>
<evidence type="ECO:0000313" key="2">
    <source>
        <dbReference type="EMBL" id="KAK9040135.1"/>
    </source>
</evidence>
<keyword evidence="1" id="KW-0732">Signal</keyword>
<proteinExistence type="predicted"/>
<dbReference type="Proteomes" id="UP001396334">
    <property type="component" value="Unassembled WGS sequence"/>
</dbReference>
<name>A0ABR2TRP3_9ROSI</name>
<gene>
    <name evidence="2" type="ORF">V6N11_015312</name>
</gene>
<feature type="signal peptide" evidence="1">
    <location>
        <begin position="1"/>
        <end position="21"/>
    </location>
</feature>
<evidence type="ECO:0000256" key="1">
    <source>
        <dbReference type="SAM" id="SignalP"/>
    </source>
</evidence>
<keyword evidence="3" id="KW-1185">Reference proteome</keyword>
<comment type="caution">
    <text evidence="2">The sequence shown here is derived from an EMBL/GenBank/DDBJ whole genome shotgun (WGS) entry which is preliminary data.</text>
</comment>
<evidence type="ECO:0000313" key="3">
    <source>
        <dbReference type="Proteomes" id="UP001396334"/>
    </source>
</evidence>
<reference evidence="2 3" key="1">
    <citation type="journal article" date="2024" name="G3 (Bethesda)">
        <title>Genome assembly of Hibiscus sabdariffa L. provides insights into metabolisms of medicinal natural products.</title>
        <authorList>
            <person name="Kim T."/>
        </authorList>
    </citation>
    <scope>NUCLEOTIDE SEQUENCE [LARGE SCALE GENOMIC DNA]</scope>
    <source>
        <strain evidence="2">TK-2024</strain>
        <tissue evidence="2">Old leaves</tissue>
    </source>
</reference>
<organism evidence="2 3">
    <name type="scientific">Hibiscus sabdariffa</name>
    <name type="common">roselle</name>
    <dbReference type="NCBI Taxonomy" id="183260"/>
    <lineage>
        <taxon>Eukaryota</taxon>
        <taxon>Viridiplantae</taxon>
        <taxon>Streptophyta</taxon>
        <taxon>Embryophyta</taxon>
        <taxon>Tracheophyta</taxon>
        <taxon>Spermatophyta</taxon>
        <taxon>Magnoliopsida</taxon>
        <taxon>eudicotyledons</taxon>
        <taxon>Gunneridae</taxon>
        <taxon>Pentapetalae</taxon>
        <taxon>rosids</taxon>
        <taxon>malvids</taxon>
        <taxon>Malvales</taxon>
        <taxon>Malvaceae</taxon>
        <taxon>Malvoideae</taxon>
        <taxon>Hibiscus</taxon>
    </lineage>
</organism>
<sequence length="202" mass="21906">MPVKSCLTTFIIRFTNLVTSGVIVENTVVINEVKKLKPLGAMRINVIVLPSVARRVKSYLKGGGVCKSNSVVCSHDGFPCLAETSAVVLLRRINVIVLPSAARRVESYLEGGGVLKTTNSAKAIPLFVPMMNFPAWLRLVPLFCFENKCYRLVECRPGGLSPTWKVAVATKTAITNKALRASLGGSRSLLNLKYSTTLSVSH</sequence>
<protein>
    <submittedName>
        <fullName evidence="2">Uncharacterized protein</fullName>
    </submittedName>
</protein>